<evidence type="ECO:0000313" key="3">
    <source>
        <dbReference type="Proteomes" id="UP001234989"/>
    </source>
</evidence>
<dbReference type="Pfam" id="PF24626">
    <property type="entry name" value="SH3_Tf2-1"/>
    <property type="match status" value="1"/>
</dbReference>
<dbReference type="Gene3D" id="3.30.70.270">
    <property type="match status" value="1"/>
</dbReference>
<dbReference type="AlphaFoldDB" id="A0AAF0ZLG0"/>
<dbReference type="InterPro" id="IPR043128">
    <property type="entry name" value="Rev_trsase/Diguanyl_cyclase"/>
</dbReference>
<accession>A0AAF0ZLG0</accession>
<dbReference type="InterPro" id="IPR056924">
    <property type="entry name" value="SH3_Tf2-1"/>
</dbReference>
<gene>
    <name evidence="2" type="ORF">MTR67_034594</name>
</gene>
<proteinExistence type="predicted"/>
<protein>
    <recommendedName>
        <fullName evidence="1">Tf2-1-like SH3-like domain-containing protein</fullName>
    </recommendedName>
</protein>
<feature type="domain" description="Tf2-1-like SH3-like" evidence="1">
    <location>
        <begin position="185"/>
        <end position="222"/>
    </location>
</feature>
<dbReference type="FunFam" id="3.30.70.270:FF:000020">
    <property type="entry name" value="Transposon Tf2-6 polyprotein-like Protein"/>
    <property type="match status" value="1"/>
</dbReference>
<dbReference type="PANTHER" id="PTHR46148">
    <property type="entry name" value="CHROMO DOMAIN-CONTAINING PROTEIN"/>
    <property type="match status" value="1"/>
</dbReference>
<keyword evidence="3" id="KW-1185">Reference proteome</keyword>
<name>A0AAF0ZLG0_SOLVR</name>
<dbReference type="InterPro" id="IPR043502">
    <property type="entry name" value="DNA/RNA_pol_sf"/>
</dbReference>
<organism evidence="2 3">
    <name type="scientific">Solanum verrucosum</name>
    <dbReference type="NCBI Taxonomy" id="315347"/>
    <lineage>
        <taxon>Eukaryota</taxon>
        <taxon>Viridiplantae</taxon>
        <taxon>Streptophyta</taxon>
        <taxon>Embryophyta</taxon>
        <taxon>Tracheophyta</taxon>
        <taxon>Spermatophyta</taxon>
        <taxon>Magnoliopsida</taxon>
        <taxon>eudicotyledons</taxon>
        <taxon>Gunneridae</taxon>
        <taxon>Pentapetalae</taxon>
        <taxon>asterids</taxon>
        <taxon>lamiids</taxon>
        <taxon>Solanales</taxon>
        <taxon>Solanaceae</taxon>
        <taxon>Solanoideae</taxon>
        <taxon>Solaneae</taxon>
        <taxon>Solanum</taxon>
    </lineage>
</organism>
<sequence length="297" mass="33649">MILKGCVYHIVRVRDVESKTPILVSVLVVKEFPEVFPKDLPVIPPEREIDFGIDLLPDTQPISIPAYRMSQMELKEGIEVDPKKTDAVKSYPRPLSSTDIRSFLGLAGYYRRFVEGFSSIACPLTTLPQKHAMFIWSDACEKIFQNLNDRLNSAPVLTLLEGSNGFVVNCNGSRVRLGYDLMQKGPYKISRRVGKVAYELDLPNKLASVHSVFHVSILKKCVGDPTSIIPLEGLEVKENLLYEEIPIEILDWKVKRLRNKEVAFVKVFWRNDLVEGATLEAEANMMSRYPHLFPSLA</sequence>
<dbReference type="PANTHER" id="PTHR46148:SF57">
    <property type="entry name" value="OS12G0499874 PROTEIN"/>
    <property type="match status" value="1"/>
</dbReference>
<dbReference type="EMBL" id="CP133619">
    <property type="protein sequence ID" value="WMV41209.1"/>
    <property type="molecule type" value="Genomic_DNA"/>
</dbReference>
<dbReference type="Proteomes" id="UP001234989">
    <property type="component" value="Chromosome 8"/>
</dbReference>
<evidence type="ECO:0000259" key="1">
    <source>
        <dbReference type="Pfam" id="PF24626"/>
    </source>
</evidence>
<reference evidence="2" key="1">
    <citation type="submission" date="2023-08" db="EMBL/GenBank/DDBJ databases">
        <title>A de novo genome assembly of Solanum verrucosum Schlechtendal, a Mexican diploid species geographically isolated from the other diploid A-genome species in potato relatives.</title>
        <authorList>
            <person name="Hosaka K."/>
        </authorList>
    </citation>
    <scope>NUCLEOTIDE SEQUENCE</scope>
    <source>
        <tissue evidence="2">Young leaves</tissue>
    </source>
</reference>
<dbReference type="SUPFAM" id="SSF56672">
    <property type="entry name" value="DNA/RNA polymerases"/>
    <property type="match status" value="1"/>
</dbReference>
<evidence type="ECO:0000313" key="2">
    <source>
        <dbReference type="EMBL" id="WMV41209.1"/>
    </source>
</evidence>